<evidence type="ECO:0000256" key="1">
    <source>
        <dbReference type="SAM" id="Coils"/>
    </source>
</evidence>
<evidence type="ECO:0008006" key="5">
    <source>
        <dbReference type="Google" id="ProtNLM"/>
    </source>
</evidence>
<dbReference type="RefSeq" id="WP_137697376.1">
    <property type="nucleotide sequence ID" value="NZ_CP061336.1"/>
</dbReference>
<accession>A0A4U7JK58</accession>
<keyword evidence="2" id="KW-0472">Membrane</keyword>
<proteinExistence type="predicted"/>
<dbReference type="OrthoDB" id="2079159at2"/>
<sequence>MEVLNKEKVEIVLSHDKIGNRGIDISLRDIIDILIKAKWITAISVIAGILLAFAVGMYMQYMQPYKGSVNMIVTFNFNGIEKGLDPYGNDFDISKVKSPAVLSKVVENLNLSNHGISEDNIRTNFKIIPIIPGNITEKIKSLQESKAQNIGDGQDYTYYPNTYLFTLYLPRSFSISSYEAREILDEIFKQYKKYFFISYYSGPLLTEEIGPIDYSIYDYPQQIEILQNQITTLKNYLKIKNSEIGANGFRSKKYGFTFSDIIESITVLEKVDLQKIGASIDSYNLTKDKEALIKLYEYRIQESELTSKKKNDEANIYANSINKYQKDKNILVIPSSGTMSDINSVEKNQTSKYYDDLIEKYILAETQAKEAVNNADYYRKQINKLNRDTVKISQKKEAEKEVKSMLDEVRTKFREYIEISSETVQEFYNSELFKRAMTILSPAEYSSTKSSLKLYLAIGALAGLIFGLLFAFLKEYMKRSEKKNDDIVLE</sequence>
<name>A0A4U7JK58_9FIRM</name>
<dbReference type="PANTHER" id="PTHR32309:SF13">
    <property type="entry name" value="FERRIC ENTEROBACTIN TRANSPORT PROTEIN FEPE"/>
    <property type="match status" value="1"/>
</dbReference>
<keyword evidence="1" id="KW-0175">Coiled coil</keyword>
<dbReference type="Proteomes" id="UP000306409">
    <property type="component" value="Chromosome"/>
</dbReference>
<dbReference type="PANTHER" id="PTHR32309">
    <property type="entry name" value="TYROSINE-PROTEIN KINASE"/>
    <property type="match status" value="1"/>
</dbReference>
<feature type="transmembrane region" description="Helical" evidence="2">
    <location>
        <begin position="454"/>
        <end position="473"/>
    </location>
</feature>
<feature type="transmembrane region" description="Helical" evidence="2">
    <location>
        <begin position="39"/>
        <end position="61"/>
    </location>
</feature>
<dbReference type="EMBL" id="CP061336">
    <property type="protein sequence ID" value="QNU66609.1"/>
    <property type="molecule type" value="Genomic_DNA"/>
</dbReference>
<dbReference type="GO" id="GO:0004713">
    <property type="term" value="F:protein tyrosine kinase activity"/>
    <property type="evidence" value="ECO:0007669"/>
    <property type="project" value="TreeGrafter"/>
</dbReference>
<reference evidence="3 4" key="1">
    <citation type="submission" date="2020-09" db="EMBL/GenBank/DDBJ databases">
        <title>Characterization and genome sequencing of Ruminiclostridium sp. nov. MA18.</title>
        <authorList>
            <person name="Rettenmaier R."/>
            <person name="Kowollik M.-L."/>
            <person name="Liebl W."/>
            <person name="Zverlov V."/>
        </authorList>
    </citation>
    <scope>NUCLEOTIDE SEQUENCE [LARGE SCALE GENOMIC DNA]</scope>
    <source>
        <strain evidence="3 4">MA18</strain>
    </source>
</reference>
<dbReference type="GO" id="GO:0005886">
    <property type="term" value="C:plasma membrane"/>
    <property type="evidence" value="ECO:0007669"/>
    <property type="project" value="TreeGrafter"/>
</dbReference>
<evidence type="ECO:0000313" key="4">
    <source>
        <dbReference type="Proteomes" id="UP000306409"/>
    </source>
</evidence>
<gene>
    <name evidence="3" type="ORF">EHE19_017440</name>
</gene>
<evidence type="ECO:0000256" key="2">
    <source>
        <dbReference type="SAM" id="Phobius"/>
    </source>
</evidence>
<dbReference type="KEGG" id="rher:EHE19_017440"/>
<feature type="coiled-coil region" evidence="1">
    <location>
        <begin position="368"/>
        <end position="415"/>
    </location>
</feature>
<keyword evidence="4" id="KW-1185">Reference proteome</keyword>
<keyword evidence="2" id="KW-1133">Transmembrane helix</keyword>
<organism evidence="3 4">
    <name type="scientific">Ruminiclostridium herbifermentans</name>
    <dbReference type="NCBI Taxonomy" id="2488810"/>
    <lineage>
        <taxon>Bacteria</taxon>
        <taxon>Bacillati</taxon>
        <taxon>Bacillota</taxon>
        <taxon>Clostridia</taxon>
        <taxon>Eubacteriales</taxon>
        <taxon>Oscillospiraceae</taxon>
        <taxon>Ruminiclostridium</taxon>
    </lineage>
</organism>
<dbReference type="InterPro" id="IPR050445">
    <property type="entry name" value="Bact_polysacc_biosynth/exp"/>
</dbReference>
<evidence type="ECO:0000313" key="3">
    <source>
        <dbReference type="EMBL" id="QNU66609.1"/>
    </source>
</evidence>
<protein>
    <recommendedName>
        <fullName evidence="5">Lipopolysaccharide biosynthesis protein</fullName>
    </recommendedName>
</protein>
<dbReference type="AlphaFoldDB" id="A0A4U7JK58"/>
<keyword evidence="2" id="KW-0812">Transmembrane</keyword>